<evidence type="ECO:0000313" key="2">
    <source>
        <dbReference type="EMBL" id="KAJ7354442.1"/>
    </source>
</evidence>
<name>A0AAD7ACC4_9AGAR</name>
<keyword evidence="3" id="KW-1185">Reference proteome</keyword>
<evidence type="ECO:0000313" key="3">
    <source>
        <dbReference type="Proteomes" id="UP001218218"/>
    </source>
</evidence>
<sequence>MYVPLSSSPLWRCALHPPCPRVCTCQPRNPGWSSLDGSARRPAASCFLPPSLASTSSEPALHRPQYHRSTREREIQMLEPAGTEVTYLRRVPRPRPVALSTPSLASLLLLAAPSSLAPQHGGSRESGAPLTSAPPIPRAVGAQLVNPKEESRYAQLIYLPVPAVTMAYM</sequence>
<dbReference type="EMBL" id="JARIHO010000010">
    <property type="protein sequence ID" value="KAJ7354442.1"/>
    <property type="molecule type" value="Genomic_DNA"/>
</dbReference>
<feature type="region of interest" description="Disordered" evidence="1">
    <location>
        <begin position="116"/>
        <end position="135"/>
    </location>
</feature>
<organism evidence="2 3">
    <name type="scientific">Mycena albidolilacea</name>
    <dbReference type="NCBI Taxonomy" id="1033008"/>
    <lineage>
        <taxon>Eukaryota</taxon>
        <taxon>Fungi</taxon>
        <taxon>Dikarya</taxon>
        <taxon>Basidiomycota</taxon>
        <taxon>Agaricomycotina</taxon>
        <taxon>Agaricomycetes</taxon>
        <taxon>Agaricomycetidae</taxon>
        <taxon>Agaricales</taxon>
        <taxon>Marasmiineae</taxon>
        <taxon>Mycenaceae</taxon>
        <taxon>Mycena</taxon>
    </lineage>
</organism>
<proteinExistence type="predicted"/>
<dbReference type="Proteomes" id="UP001218218">
    <property type="component" value="Unassembled WGS sequence"/>
</dbReference>
<dbReference type="AlphaFoldDB" id="A0AAD7ACC4"/>
<reference evidence="2" key="1">
    <citation type="submission" date="2023-03" db="EMBL/GenBank/DDBJ databases">
        <title>Massive genome expansion in bonnet fungi (Mycena s.s.) driven by repeated elements and novel gene families across ecological guilds.</title>
        <authorList>
            <consortium name="Lawrence Berkeley National Laboratory"/>
            <person name="Harder C.B."/>
            <person name="Miyauchi S."/>
            <person name="Viragh M."/>
            <person name="Kuo A."/>
            <person name="Thoen E."/>
            <person name="Andreopoulos B."/>
            <person name="Lu D."/>
            <person name="Skrede I."/>
            <person name="Drula E."/>
            <person name="Henrissat B."/>
            <person name="Morin E."/>
            <person name="Kohler A."/>
            <person name="Barry K."/>
            <person name="LaButti K."/>
            <person name="Morin E."/>
            <person name="Salamov A."/>
            <person name="Lipzen A."/>
            <person name="Mereny Z."/>
            <person name="Hegedus B."/>
            <person name="Baldrian P."/>
            <person name="Stursova M."/>
            <person name="Weitz H."/>
            <person name="Taylor A."/>
            <person name="Grigoriev I.V."/>
            <person name="Nagy L.G."/>
            <person name="Martin F."/>
            <person name="Kauserud H."/>
        </authorList>
    </citation>
    <scope>NUCLEOTIDE SEQUENCE</scope>
    <source>
        <strain evidence="2">CBHHK002</strain>
    </source>
</reference>
<accession>A0AAD7ACC4</accession>
<protein>
    <submittedName>
        <fullName evidence="2">Uncharacterized protein</fullName>
    </submittedName>
</protein>
<comment type="caution">
    <text evidence="2">The sequence shown here is derived from an EMBL/GenBank/DDBJ whole genome shotgun (WGS) entry which is preliminary data.</text>
</comment>
<evidence type="ECO:0000256" key="1">
    <source>
        <dbReference type="SAM" id="MobiDB-lite"/>
    </source>
</evidence>
<gene>
    <name evidence="2" type="ORF">DFH08DRAFT_955836</name>
</gene>